<dbReference type="Gene3D" id="3.20.20.210">
    <property type="match status" value="1"/>
</dbReference>
<evidence type="ECO:0000259" key="1">
    <source>
        <dbReference type="Pfam" id="PF01717"/>
    </source>
</evidence>
<protein>
    <submittedName>
        <fullName evidence="2">Methionine synthase</fullName>
    </submittedName>
</protein>
<evidence type="ECO:0000313" key="3">
    <source>
        <dbReference type="Proteomes" id="UP000278149"/>
    </source>
</evidence>
<feature type="domain" description="Cobalamin-independent methionine synthase MetE C-terminal/archaeal" evidence="1">
    <location>
        <begin position="133"/>
        <end position="275"/>
    </location>
</feature>
<sequence>MRSSHVGSYPLEHSQDNMLRAYLDTVSSGISVPPIPQLKSFTEIYLDPLASSGKLRKVKEDRYEVLNLDEPVIDLGEVESFLERSKADPRGLRLPVTGPLTLASKVGGEGFMDSMITNKDAVFSFFVPYVRKIVDWASHRGIGYIFVDEPALGLIVGRKILSYSERELVEIYEEIFSEAKSYTGMHVCGRISPLLSDILMRVPAKYLSHEFHDTRENMKSFSREKLEEYDKIISPGVVSAKNPEVESVEEVSSLLREILERFGPRVDLVSADCGFGGLKGLRNSYDISLRKLKLIAEVSSSLLKSS</sequence>
<dbReference type="SUPFAM" id="SSF51726">
    <property type="entry name" value="UROD/MetE-like"/>
    <property type="match status" value="1"/>
</dbReference>
<evidence type="ECO:0000313" key="2">
    <source>
        <dbReference type="EMBL" id="RSN69492.1"/>
    </source>
</evidence>
<dbReference type="InterPro" id="IPR002629">
    <property type="entry name" value="Met_Synth_C/arc"/>
</dbReference>
<proteinExistence type="predicted"/>
<dbReference type="InterPro" id="IPR038071">
    <property type="entry name" value="UROD/MetE-like_sf"/>
</dbReference>
<dbReference type="Pfam" id="PF01717">
    <property type="entry name" value="Meth_synt_2"/>
    <property type="match status" value="1"/>
</dbReference>
<dbReference type="AlphaFoldDB" id="A0A429G6U4"/>
<reference evidence="2 3" key="1">
    <citation type="submission" date="2018-10" db="EMBL/GenBank/DDBJ databases">
        <title>Co-occurring genomic capacity for anaerobic methane metabolism and dissimilatory sulfite reduction discovered in the Korarchaeota.</title>
        <authorList>
            <person name="Mckay L.J."/>
            <person name="Dlakic M."/>
            <person name="Fields M.W."/>
            <person name="Delmont T.O."/>
            <person name="Eren A.M."/>
            <person name="Jay Z.J."/>
            <person name="Klingelsmith K.B."/>
            <person name="Rusch D.B."/>
            <person name="Inskeep W.P."/>
        </authorList>
    </citation>
    <scope>NUCLEOTIDE SEQUENCE [LARGE SCALE GENOMIC DNA]</scope>
    <source>
        <strain evidence="2 3">WS</strain>
    </source>
</reference>
<comment type="caution">
    <text evidence="2">The sequence shown here is derived from an EMBL/GenBank/DDBJ whole genome shotgun (WGS) entry which is preliminary data.</text>
</comment>
<name>A0A429G6U4_9CREN</name>
<dbReference type="GO" id="GO:0009086">
    <property type="term" value="P:methionine biosynthetic process"/>
    <property type="evidence" value="ECO:0007669"/>
    <property type="project" value="InterPro"/>
</dbReference>
<dbReference type="GO" id="GO:0003871">
    <property type="term" value="F:5-methyltetrahydropteroyltriglutamate-homocysteine S-methyltransferase activity"/>
    <property type="evidence" value="ECO:0007669"/>
    <property type="project" value="InterPro"/>
</dbReference>
<dbReference type="Proteomes" id="UP000278149">
    <property type="component" value="Unassembled WGS sequence"/>
</dbReference>
<dbReference type="EMBL" id="RCOR01000018">
    <property type="protein sequence ID" value="RSN69492.1"/>
    <property type="molecule type" value="Genomic_DNA"/>
</dbReference>
<dbReference type="RefSeq" id="WP_125741039.1">
    <property type="nucleotide sequence ID" value="NZ_RCOR01000018.1"/>
</dbReference>
<organism evidence="2 3">
    <name type="scientific">Candidatus Korarchaeum cryptofilum</name>
    <dbReference type="NCBI Taxonomy" id="498846"/>
    <lineage>
        <taxon>Archaea</taxon>
        <taxon>Thermoproteota</taxon>
        <taxon>Candidatus Korarchaeia</taxon>
        <taxon>Candidatus Korarchaeales</taxon>
        <taxon>Candidatus Korarchaeaceae</taxon>
        <taxon>Candidatus Korarchaeum</taxon>
    </lineage>
</organism>
<dbReference type="GO" id="GO:0008270">
    <property type="term" value="F:zinc ion binding"/>
    <property type="evidence" value="ECO:0007669"/>
    <property type="project" value="InterPro"/>
</dbReference>
<accession>A0A429G6U4</accession>
<gene>
    <name evidence="2" type="ORF">D9Q81_02485</name>
</gene>